<feature type="region of interest" description="Disordered" evidence="2">
    <location>
        <begin position="1"/>
        <end position="67"/>
    </location>
</feature>
<dbReference type="Proteomes" id="UP000001876">
    <property type="component" value="Unassembled WGS sequence"/>
</dbReference>
<dbReference type="Pfam" id="PF03109">
    <property type="entry name" value="ABC1"/>
    <property type="match status" value="1"/>
</dbReference>
<proteinExistence type="inferred from homology"/>
<dbReference type="OrthoDB" id="427480at2759"/>
<dbReference type="InterPro" id="IPR011009">
    <property type="entry name" value="Kinase-like_dom_sf"/>
</dbReference>
<dbReference type="AlphaFoldDB" id="C1N624"/>
<dbReference type="RefSeq" id="XP_003063261.1">
    <property type="nucleotide sequence ID" value="XM_003063215.1"/>
</dbReference>
<dbReference type="InterPro" id="IPR004147">
    <property type="entry name" value="ABC1_dom"/>
</dbReference>
<evidence type="ECO:0000256" key="2">
    <source>
        <dbReference type="SAM" id="MobiDB-lite"/>
    </source>
</evidence>
<dbReference type="PANTHER" id="PTHR10566">
    <property type="entry name" value="CHAPERONE-ACTIVITY OF BC1 COMPLEX CABC1 -RELATED"/>
    <property type="match status" value="1"/>
</dbReference>
<dbReference type="SUPFAM" id="SSF56112">
    <property type="entry name" value="Protein kinase-like (PK-like)"/>
    <property type="match status" value="1"/>
</dbReference>
<accession>C1N624</accession>
<evidence type="ECO:0000313" key="5">
    <source>
        <dbReference type="Proteomes" id="UP000001876"/>
    </source>
</evidence>
<dbReference type="InterPro" id="IPR050154">
    <property type="entry name" value="UbiB_kinase"/>
</dbReference>
<dbReference type="PANTHER" id="PTHR10566:SF123">
    <property type="entry name" value="PROTEIN KINASE SUPERFAMILY PROTEIN"/>
    <property type="match status" value="1"/>
</dbReference>
<evidence type="ECO:0000256" key="1">
    <source>
        <dbReference type="ARBA" id="ARBA00009670"/>
    </source>
</evidence>
<comment type="similarity">
    <text evidence="1">Belongs to the protein kinase superfamily. ADCK protein kinase family.</text>
</comment>
<dbReference type="GeneID" id="9688701"/>
<feature type="compositionally biased region" description="Low complexity" evidence="2">
    <location>
        <begin position="9"/>
        <end position="21"/>
    </location>
</feature>
<dbReference type="CDD" id="cd05121">
    <property type="entry name" value="ABC1_ADCK3-like"/>
    <property type="match status" value="1"/>
</dbReference>
<evidence type="ECO:0000313" key="4">
    <source>
        <dbReference type="EMBL" id="EEH52397.1"/>
    </source>
</evidence>
<reference evidence="4 5" key="1">
    <citation type="journal article" date="2009" name="Science">
        <title>Green evolution and dynamic adaptations revealed by genomes of the marine picoeukaryotes Micromonas.</title>
        <authorList>
            <person name="Worden A.Z."/>
            <person name="Lee J.H."/>
            <person name="Mock T."/>
            <person name="Rouze P."/>
            <person name="Simmons M.P."/>
            <person name="Aerts A.L."/>
            <person name="Allen A.E."/>
            <person name="Cuvelier M.L."/>
            <person name="Derelle E."/>
            <person name="Everett M.V."/>
            <person name="Foulon E."/>
            <person name="Grimwood J."/>
            <person name="Gundlach H."/>
            <person name="Henrissat B."/>
            <person name="Napoli C."/>
            <person name="McDonald S.M."/>
            <person name="Parker M.S."/>
            <person name="Rombauts S."/>
            <person name="Salamov A."/>
            <person name="Von Dassow P."/>
            <person name="Badger J.H."/>
            <person name="Coutinho P.M."/>
            <person name="Demir E."/>
            <person name="Dubchak I."/>
            <person name="Gentemann C."/>
            <person name="Eikrem W."/>
            <person name="Gready J.E."/>
            <person name="John U."/>
            <person name="Lanier W."/>
            <person name="Lindquist E.A."/>
            <person name="Lucas S."/>
            <person name="Mayer K.F."/>
            <person name="Moreau H."/>
            <person name="Not F."/>
            <person name="Otillar R."/>
            <person name="Panaud O."/>
            <person name="Pangilinan J."/>
            <person name="Paulsen I."/>
            <person name="Piegu B."/>
            <person name="Poliakov A."/>
            <person name="Robbens S."/>
            <person name="Schmutz J."/>
            <person name="Toulza E."/>
            <person name="Wyss T."/>
            <person name="Zelensky A."/>
            <person name="Zhou K."/>
            <person name="Armbrust E.V."/>
            <person name="Bhattacharya D."/>
            <person name="Goodenough U.W."/>
            <person name="Van de Peer Y."/>
            <person name="Grigoriev I.V."/>
        </authorList>
    </citation>
    <scope>NUCLEOTIDE SEQUENCE [LARGE SCALE GENOMIC DNA]</scope>
    <source>
        <strain evidence="4 5">CCMP1545</strain>
    </source>
</reference>
<dbReference type="EMBL" id="GG663748">
    <property type="protein sequence ID" value="EEH52397.1"/>
    <property type="molecule type" value="Genomic_DNA"/>
</dbReference>
<sequence length="738" mass="80938">MHSASSLTARAPPRARGVARASLGAERASRARVATKERRPIRDARGDRASTRGVARASPPCAPSSTCFRRVPRARRASIAPWRRTLSPLHDAASIARASRTQTTPVVDAFAVDEIVERSIGIARDDFDKALGALPELSELDELIVARGYDPQAIDAYFFKHPGQLASRAVTVTRALTSLANLAKSKKYDELVDSIERLGPTYVKFGQAFASRSDLIGGDLAAALEKLQDGMAAAPIEEARAIVALECPKALPVLYQGDAIAAASLSQVYRGTIEGKDVAVKVQRPGIAARVAADATLFRMGAKVLEATGMIKAKLVDSGAFCYHTVDEFASRIFEEMDFKNEAQNIKRFDALYGPNGTNRKTLPPPGFVRVPGLIPQFPPSRRVLVMEWLQGERISSLVGRGSASYDEYEGECDFETWESEQCEKQAASMALIDLGIRCTLSQLIETGVMHADPHGGNLLRLNTTGELAYLDFGLISDIPPSVRDGLVAAVTLLLFDRDYEAVAGLFGELQLVPKDVIENPYQFESLVESLRNASDAALSFKEEDANLNEGLTKEEKRVRKAELNIPDVRFDQLLAALIALVPRYRFVLPPYFLNNARALGTLEGMARAADPKFNILAVVYPFAVKRLLRNPSRSPVIWKTLRRLVCDEGARLLSLRRLIAMVEDAAALTGVSRFRVISGVLKTKQGWALAAESVLSAVWWSVRKTFALVFFLTGITMLRGMWKRWIKGIRDGKPARS</sequence>
<feature type="compositionally biased region" description="Basic and acidic residues" evidence="2">
    <location>
        <begin position="34"/>
        <end position="50"/>
    </location>
</feature>
<protein>
    <submittedName>
        <fullName evidence="4">Predicted protein</fullName>
    </submittedName>
</protein>
<keyword evidence="5" id="KW-1185">Reference proteome</keyword>
<organism evidence="5">
    <name type="scientific">Micromonas pusilla (strain CCMP1545)</name>
    <name type="common">Picoplanktonic green alga</name>
    <dbReference type="NCBI Taxonomy" id="564608"/>
    <lineage>
        <taxon>Eukaryota</taxon>
        <taxon>Viridiplantae</taxon>
        <taxon>Chlorophyta</taxon>
        <taxon>Mamiellophyceae</taxon>
        <taxon>Mamiellales</taxon>
        <taxon>Mamiellaceae</taxon>
        <taxon>Micromonas</taxon>
    </lineage>
</organism>
<dbReference type="eggNOG" id="KOG1235">
    <property type="taxonomic scope" value="Eukaryota"/>
</dbReference>
<gene>
    <name evidence="4" type="ORF">MICPUCDRAFT_53131</name>
</gene>
<dbReference type="KEGG" id="mpp:MICPUCDRAFT_53131"/>
<evidence type="ECO:0000259" key="3">
    <source>
        <dbReference type="Pfam" id="PF03109"/>
    </source>
</evidence>
<feature type="domain" description="ABC1 atypical kinase-like" evidence="3">
    <location>
        <begin position="226"/>
        <end position="504"/>
    </location>
</feature>
<name>C1N624_MICPC</name>
<dbReference type="STRING" id="564608.C1N624"/>